<dbReference type="Proteomes" id="UP001607303">
    <property type="component" value="Unassembled WGS sequence"/>
</dbReference>
<keyword evidence="2" id="KW-1185">Reference proteome</keyword>
<protein>
    <submittedName>
        <fullName evidence="1">Uncharacterized protein</fullName>
    </submittedName>
</protein>
<evidence type="ECO:0000313" key="1">
    <source>
        <dbReference type="EMBL" id="KAL2721662.1"/>
    </source>
</evidence>
<organism evidence="1 2">
    <name type="scientific">Vespula maculifrons</name>
    <name type="common">Eastern yellow jacket</name>
    <name type="synonym">Wasp</name>
    <dbReference type="NCBI Taxonomy" id="7453"/>
    <lineage>
        <taxon>Eukaryota</taxon>
        <taxon>Metazoa</taxon>
        <taxon>Ecdysozoa</taxon>
        <taxon>Arthropoda</taxon>
        <taxon>Hexapoda</taxon>
        <taxon>Insecta</taxon>
        <taxon>Pterygota</taxon>
        <taxon>Neoptera</taxon>
        <taxon>Endopterygota</taxon>
        <taxon>Hymenoptera</taxon>
        <taxon>Apocrita</taxon>
        <taxon>Aculeata</taxon>
        <taxon>Vespoidea</taxon>
        <taxon>Vespidae</taxon>
        <taxon>Vespinae</taxon>
        <taxon>Vespula</taxon>
    </lineage>
</organism>
<gene>
    <name evidence="1" type="ORF">V1477_020482</name>
</gene>
<evidence type="ECO:0000313" key="2">
    <source>
        <dbReference type="Proteomes" id="UP001607303"/>
    </source>
</evidence>
<dbReference type="EMBL" id="JAYRBN010000116">
    <property type="protein sequence ID" value="KAL2721662.1"/>
    <property type="molecule type" value="Genomic_DNA"/>
</dbReference>
<proteinExistence type="predicted"/>
<comment type="caution">
    <text evidence="1">The sequence shown here is derived from an EMBL/GenBank/DDBJ whole genome shotgun (WGS) entry which is preliminary data.</text>
</comment>
<name>A0ABD2AM30_VESMC</name>
<sequence>MDKCKYQKSCGNYVVARYDRRNSRMTRIEKQTGQCTQDGSERLFVANGRRVTSSTCFRIQRVSRITIHRQRVSTSTIKDN</sequence>
<reference evidence="1 2" key="1">
    <citation type="journal article" date="2024" name="Ann. Entomol. Soc. Am.">
        <title>Genomic analyses of the southern and eastern yellowjacket wasps (Hymenoptera: Vespidae) reveal evolutionary signatures of social life.</title>
        <authorList>
            <person name="Catto M.A."/>
            <person name="Caine P.B."/>
            <person name="Orr S.E."/>
            <person name="Hunt B.G."/>
            <person name="Goodisman M.A.D."/>
        </authorList>
    </citation>
    <scope>NUCLEOTIDE SEQUENCE [LARGE SCALE GENOMIC DNA]</scope>
    <source>
        <strain evidence="1">232</strain>
        <tissue evidence="1">Head and thorax</tissue>
    </source>
</reference>
<accession>A0ABD2AM30</accession>
<dbReference type="AlphaFoldDB" id="A0ABD2AM30"/>